<evidence type="ECO:0000256" key="1">
    <source>
        <dbReference type="SAM" id="MobiDB-lite"/>
    </source>
</evidence>
<evidence type="ECO:0000313" key="3">
    <source>
        <dbReference type="Proteomes" id="UP001648503"/>
    </source>
</evidence>
<reference evidence="2 3" key="1">
    <citation type="submission" date="2021-02" db="EMBL/GenBank/DDBJ databases">
        <title>Variation within the Batrachochytrium salamandrivorans European outbreak.</title>
        <authorList>
            <person name="Kelly M."/>
            <person name="Pasmans F."/>
            <person name="Shea T.P."/>
            <person name="Munoz J.F."/>
            <person name="Carranza S."/>
            <person name="Cuomo C.A."/>
            <person name="Martel A."/>
        </authorList>
    </citation>
    <scope>NUCLEOTIDE SEQUENCE [LARGE SCALE GENOMIC DNA]</scope>
    <source>
        <strain evidence="2 3">AMFP18/2</strain>
    </source>
</reference>
<keyword evidence="3" id="KW-1185">Reference proteome</keyword>
<feature type="compositionally biased region" description="Low complexity" evidence="1">
    <location>
        <begin position="819"/>
        <end position="834"/>
    </location>
</feature>
<feature type="compositionally biased region" description="Low complexity" evidence="1">
    <location>
        <begin position="602"/>
        <end position="618"/>
    </location>
</feature>
<organism evidence="2 3">
    <name type="scientific">Batrachochytrium salamandrivorans</name>
    <dbReference type="NCBI Taxonomy" id="1357716"/>
    <lineage>
        <taxon>Eukaryota</taxon>
        <taxon>Fungi</taxon>
        <taxon>Fungi incertae sedis</taxon>
        <taxon>Chytridiomycota</taxon>
        <taxon>Chytridiomycota incertae sedis</taxon>
        <taxon>Chytridiomycetes</taxon>
        <taxon>Rhizophydiales</taxon>
        <taxon>Rhizophydiales incertae sedis</taxon>
        <taxon>Batrachochytrium</taxon>
    </lineage>
</organism>
<sequence length="891" mass="97061">MDHDRISAIVGDTGSTESNRDLDTEDGQSAVTVSSVHLAVFSGSSNSRFYPANSNSHDNSHNEYTDYYEYHNGNSHHYYGNYHCNHNDMSDSSRYRLLVRHKRVRFSDPIATIMRPSDDDGGGGGGGAGRGEWMHRVRLWLCGGMHVKTTKTVNSIDCDRNCDQDKQQKHQSHLLYGIGRYALKRTTTTGTIGTTTTTGTIGTTTTTGTIGTTTTGTIGTTINTISPSPSPLPPPHAIRRNSLEIALMRNSRKHDSLTPSGRNASRISGWNLLWVSNRNNNNRNNNNRNNNSRNNRTSNPLDLNGPLLCPSDLDDPSLCPSHHGGPPYHCGPGGALDPAMASLPGHVLPNDGSPVADASCMPPPFITQQEQQLLVKTIPPTQTTQTIQTIQPIQPIQHQYHSGLHQVEQQLAVEHQQKHHYQRQLHLTNSPFVLSHSRLHPPEQAAVVPIVAIAPPPIAPCTPTIPPPPPPPPVEAEAEAEAVMSTMTTTTTTNPSVLTRTHHTSTNTSNFANNRSSLHNCLPMFSRSSPQPLDSRQYGSDSGHYGTQTTSTGAPVIPAITTAESIEVAAISSGATAVSDTNTDCAPGDGTDNTIPSKRSSKIWSSLSSLSRMLRKPSQQSNSSDHHGKPVPGMQDNKVEQLSESLQYDRQQQDLEQQDGSQQRDQSFDQQQEQPAAVPSSGSPRRWSLTQRDGGNCTNNNSDTINNTDNTGNATYLFPHTRRPFRLSSWSASPKHMRSRSRDSADTATSRSSMGNSAPMSPLRAELIPTGPILLPEISSGPPISLIDIPFSQDTVDKADPAVYRKLHHRTLSNDTLDSSDPSSDPSSDSSYPSALAQSNHLRHKMSNAMHSDISTVSLAPTNCAFDRDDRHTILRYMGYNNYNPTNANIS</sequence>
<evidence type="ECO:0000313" key="2">
    <source>
        <dbReference type="EMBL" id="KAH6589563.1"/>
    </source>
</evidence>
<feature type="region of interest" description="Disordered" evidence="1">
    <location>
        <begin position="278"/>
        <end position="309"/>
    </location>
</feature>
<accession>A0ABQ8F2X9</accession>
<feature type="compositionally biased region" description="Polar residues" evidence="1">
    <location>
        <begin position="526"/>
        <end position="551"/>
    </location>
</feature>
<dbReference type="EMBL" id="JAFCIX010000447">
    <property type="protein sequence ID" value="KAH6589563.1"/>
    <property type="molecule type" value="Genomic_DNA"/>
</dbReference>
<feature type="compositionally biased region" description="Polar residues" evidence="1">
    <location>
        <begin position="680"/>
        <end position="693"/>
    </location>
</feature>
<feature type="region of interest" description="Disordered" evidence="1">
    <location>
        <begin position="813"/>
        <end position="838"/>
    </location>
</feature>
<feature type="compositionally biased region" description="Polar residues" evidence="1">
    <location>
        <begin position="746"/>
        <end position="759"/>
    </location>
</feature>
<comment type="caution">
    <text evidence="2">The sequence shown here is derived from an EMBL/GenBank/DDBJ whole genome shotgun (WGS) entry which is preliminary data.</text>
</comment>
<feature type="region of interest" description="Disordered" evidence="1">
    <location>
        <begin position="578"/>
        <end position="717"/>
    </location>
</feature>
<name>A0ABQ8F2X9_9FUNG</name>
<feature type="region of interest" description="Disordered" evidence="1">
    <location>
        <begin position="1"/>
        <end position="24"/>
    </location>
</feature>
<gene>
    <name evidence="2" type="ORF">BASA50_009974</name>
</gene>
<feature type="compositionally biased region" description="Low complexity" evidence="1">
    <location>
        <begin position="504"/>
        <end position="517"/>
    </location>
</feature>
<dbReference type="Proteomes" id="UP001648503">
    <property type="component" value="Unassembled WGS sequence"/>
</dbReference>
<feature type="compositionally biased region" description="Low complexity" evidence="1">
    <location>
        <begin position="278"/>
        <end position="299"/>
    </location>
</feature>
<protein>
    <submittedName>
        <fullName evidence="2">Uncharacterized protein</fullName>
    </submittedName>
</protein>
<feature type="region of interest" description="Disordered" evidence="1">
    <location>
        <begin position="488"/>
        <end position="551"/>
    </location>
</feature>
<proteinExistence type="predicted"/>
<feature type="compositionally biased region" description="Low complexity" evidence="1">
    <location>
        <begin position="696"/>
        <end position="715"/>
    </location>
</feature>
<feature type="region of interest" description="Disordered" evidence="1">
    <location>
        <begin position="729"/>
        <end position="764"/>
    </location>
</feature>
<feature type="compositionally biased region" description="Low complexity" evidence="1">
    <location>
        <begin position="648"/>
        <end position="674"/>
    </location>
</feature>